<gene>
    <name evidence="1" type="ORF">Esi_0068_0080</name>
</gene>
<sequence>MSAGKQSPPATSLVKHKYLECGKQFLPRLRLPRRQMSLHGTWYSLGHQFCAP</sequence>
<dbReference type="GO" id="GO:0016301">
    <property type="term" value="F:kinase activity"/>
    <property type="evidence" value="ECO:0007669"/>
    <property type="project" value="UniProtKB-KW"/>
</dbReference>
<reference evidence="1 2" key="1">
    <citation type="journal article" date="2010" name="Nature">
        <title>The Ectocarpus genome and the independent evolution of multicellularity in brown algae.</title>
        <authorList>
            <person name="Cock J.M."/>
            <person name="Sterck L."/>
            <person name="Rouze P."/>
            <person name="Scornet D."/>
            <person name="Allen A.E."/>
            <person name="Amoutzias G."/>
            <person name="Anthouard V."/>
            <person name="Artiguenave F."/>
            <person name="Aury J.M."/>
            <person name="Badger J.H."/>
            <person name="Beszteri B."/>
            <person name="Billiau K."/>
            <person name="Bonnet E."/>
            <person name="Bothwell J.H."/>
            <person name="Bowler C."/>
            <person name="Boyen C."/>
            <person name="Brownlee C."/>
            <person name="Carrano C.J."/>
            <person name="Charrier B."/>
            <person name="Cho G.Y."/>
            <person name="Coelho S.M."/>
            <person name="Collen J."/>
            <person name="Corre E."/>
            <person name="Da Silva C."/>
            <person name="Delage L."/>
            <person name="Delaroque N."/>
            <person name="Dittami S.M."/>
            <person name="Doulbeau S."/>
            <person name="Elias M."/>
            <person name="Farnham G."/>
            <person name="Gachon C.M."/>
            <person name="Gschloessl B."/>
            <person name="Heesch S."/>
            <person name="Jabbari K."/>
            <person name="Jubin C."/>
            <person name="Kawai H."/>
            <person name="Kimura K."/>
            <person name="Kloareg B."/>
            <person name="Kupper F.C."/>
            <person name="Lang D."/>
            <person name="Le Bail A."/>
            <person name="Leblanc C."/>
            <person name="Lerouge P."/>
            <person name="Lohr M."/>
            <person name="Lopez P.J."/>
            <person name="Martens C."/>
            <person name="Maumus F."/>
            <person name="Michel G."/>
            <person name="Miranda-Saavedra D."/>
            <person name="Morales J."/>
            <person name="Moreau H."/>
            <person name="Motomura T."/>
            <person name="Nagasato C."/>
            <person name="Napoli C.A."/>
            <person name="Nelson D.R."/>
            <person name="Nyvall-Collen P."/>
            <person name="Peters A.F."/>
            <person name="Pommier C."/>
            <person name="Potin P."/>
            <person name="Poulain J."/>
            <person name="Quesneville H."/>
            <person name="Read B."/>
            <person name="Rensing S.A."/>
            <person name="Ritter A."/>
            <person name="Rousvoal S."/>
            <person name="Samanta M."/>
            <person name="Samson G."/>
            <person name="Schroeder D.C."/>
            <person name="Segurens B."/>
            <person name="Strittmatter M."/>
            <person name="Tonon T."/>
            <person name="Tregear J.W."/>
            <person name="Valentin K."/>
            <person name="von Dassow P."/>
            <person name="Yamagishi T."/>
            <person name="Van de Peer Y."/>
            <person name="Wincker P."/>
        </authorList>
    </citation>
    <scope>NUCLEOTIDE SEQUENCE [LARGE SCALE GENOMIC DNA]</scope>
    <source>
        <strain evidence="2">Ec32 / CCAP1310/4</strain>
    </source>
</reference>
<evidence type="ECO:0000313" key="2">
    <source>
        <dbReference type="Proteomes" id="UP000002630"/>
    </source>
</evidence>
<keyword evidence="1" id="KW-0808">Transferase</keyword>
<protein>
    <submittedName>
        <fullName evidence="1">Similar to Casein kinase 1 epsilon</fullName>
    </submittedName>
</protein>
<dbReference type="AlphaFoldDB" id="D7G5X6"/>
<keyword evidence="1" id="KW-0418">Kinase</keyword>
<dbReference type="EMBL" id="FN649760">
    <property type="protein sequence ID" value="CBJ27414.1"/>
    <property type="molecule type" value="Genomic_DNA"/>
</dbReference>
<dbReference type="InParanoid" id="D7G5X6"/>
<evidence type="ECO:0000313" key="1">
    <source>
        <dbReference type="EMBL" id="CBJ27414.1"/>
    </source>
</evidence>
<name>D7G5X6_ECTSI</name>
<proteinExistence type="predicted"/>
<organism evidence="1 2">
    <name type="scientific">Ectocarpus siliculosus</name>
    <name type="common">Brown alga</name>
    <name type="synonym">Conferva siliculosa</name>
    <dbReference type="NCBI Taxonomy" id="2880"/>
    <lineage>
        <taxon>Eukaryota</taxon>
        <taxon>Sar</taxon>
        <taxon>Stramenopiles</taxon>
        <taxon>Ochrophyta</taxon>
        <taxon>PX clade</taxon>
        <taxon>Phaeophyceae</taxon>
        <taxon>Ectocarpales</taxon>
        <taxon>Ectocarpaceae</taxon>
        <taxon>Ectocarpus</taxon>
    </lineage>
</organism>
<accession>D7G5X6</accession>
<keyword evidence="2" id="KW-1185">Reference proteome</keyword>
<dbReference type="Proteomes" id="UP000002630">
    <property type="component" value="Unassembled WGS sequence"/>
</dbReference>